<name>A0ACB8V9U5_9TELE</name>
<sequence length="214" mass="23955">MRAGAAEGNCGDGKAKAKVRHDGRQRIKEDGLMCIYVLHLLARFFLEVAFLYGQYTLYGFAVPATYMCSALPCPNKVDCFVSRPTEKTIFLLIMYAVSLLCLALNIWEMLHLFISTICDIIHSRQVQFNDVKPPLAPAGHHNQPLPITGNAKMTCQQNHVSIAIEELQQHCLKPHHKCKHRQASKHPVSKADTVRGRSTTSSSKDGVIKDSQWI</sequence>
<evidence type="ECO:0000313" key="2">
    <source>
        <dbReference type="Proteomes" id="UP000831701"/>
    </source>
</evidence>
<organism evidence="1 2">
    <name type="scientific">Scortum barcoo</name>
    <name type="common">barcoo grunter</name>
    <dbReference type="NCBI Taxonomy" id="214431"/>
    <lineage>
        <taxon>Eukaryota</taxon>
        <taxon>Metazoa</taxon>
        <taxon>Chordata</taxon>
        <taxon>Craniata</taxon>
        <taxon>Vertebrata</taxon>
        <taxon>Euteleostomi</taxon>
        <taxon>Actinopterygii</taxon>
        <taxon>Neopterygii</taxon>
        <taxon>Teleostei</taxon>
        <taxon>Neoteleostei</taxon>
        <taxon>Acanthomorphata</taxon>
        <taxon>Eupercaria</taxon>
        <taxon>Centrarchiformes</taxon>
        <taxon>Terapontoidei</taxon>
        <taxon>Terapontidae</taxon>
        <taxon>Scortum</taxon>
    </lineage>
</organism>
<reference evidence="1" key="1">
    <citation type="submission" date="2022-04" db="EMBL/GenBank/DDBJ databases">
        <title>Jade perch genome.</title>
        <authorList>
            <person name="Chao B."/>
        </authorList>
    </citation>
    <scope>NUCLEOTIDE SEQUENCE</scope>
    <source>
        <strain evidence="1">CB-2022</strain>
    </source>
</reference>
<keyword evidence="2" id="KW-1185">Reference proteome</keyword>
<protein>
    <submittedName>
        <fullName evidence="1">Uncharacterized protein</fullName>
    </submittedName>
</protein>
<proteinExistence type="predicted"/>
<gene>
    <name evidence="1" type="ORF">L3Q82_005587</name>
</gene>
<dbReference type="Proteomes" id="UP000831701">
    <property type="component" value="Chromosome 23"/>
</dbReference>
<dbReference type="EMBL" id="CM041553">
    <property type="protein sequence ID" value="KAI3352224.1"/>
    <property type="molecule type" value="Genomic_DNA"/>
</dbReference>
<accession>A0ACB8V9U5</accession>
<comment type="caution">
    <text evidence="1">The sequence shown here is derived from an EMBL/GenBank/DDBJ whole genome shotgun (WGS) entry which is preliminary data.</text>
</comment>
<evidence type="ECO:0000313" key="1">
    <source>
        <dbReference type="EMBL" id="KAI3352224.1"/>
    </source>
</evidence>